<keyword evidence="2" id="KW-0677">Repeat</keyword>
<name>A0A0P7B7C3_9HYPO</name>
<feature type="domain" description="MMS19 N-terminal" evidence="6">
    <location>
        <begin position="69"/>
        <end position="326"/>
    </location>
</feature>
<evidence type="ECO:0000256" key="3">
    <source>
        <dbReference type="ARBA" id="ARBA00023242"/>
    </source>
</evidence>
<dbReference type="GO" id="GO:0051604">
    <property type="term" value="P:protein maturation"/>
    <property type="evidence" value="ECO:0007669"/>
    <property type="project" value="UniProtKB-UniRule"/>
</dbReference>
<keyword evidence="3 4" id="KW-0539">Nucleus</keyword>
<comment type="caution">
    <text evidence="7">The sequence shown here is derived from an EMBL/GenBank/DDBJ whole genome shotgun (WGS) entry which is preliminary data.</text>
</comment>
<evidence type="ECO:0000313" key="8">
    <source>
        <dbReference type="Proteomes" id="UP000050424"/>
    </source>
</evidence>
<dbReference type="EMBL" id="LKCW01000003">
    <property type="protein sequence ID" value="KPM45998.1"/>
    <property type="molecule type" value="Genomic_DNA"/>
</dbReference>
<dbReference type="InterPro" id="IPR016024">
    <property type="entry name" value="ARM-type_fold"/>
</dbReference>
<evidence type="ECO:0000256" key="4">
    <source>
        <dbReference type="RuleBase" id="RU367072"/>
    </source>
</evidence>
<dbReference type="OrthoDB" id="342900at2759"/>
<dbReference type="Pfam" id="PF12460">
    <property type="entry name" value="MMS19_C"/>
    <property type="match status" value="1"/>
</dbReference>
<reference evidence="7 8" key="1">
    <citation type="submission" date="2015-09" db="EMBL/GenBank/DDBJ databases">
        <title>Draft genome of a European isolate of the apple canker pathogen Neonectria ditissima.</title>
        <authorList>
            <person name="Gomez-Cortecero A."/>
            <person name="Harrison R.J."/>
            <person name="Armitage A.D."/>
        </authorList>
    </citation>
    <scope>NUCLEOTIDE SEQUENCE [LARGE SCALE GENOMIC DNA]</scope>
    <source>
        <strain evidence="7 8">R09/05</strain>
    </source>
</reference>
<dbReference type="InterPro" id="IPR039920">
    <property type="entry name" value="MMS19"/>
</dbReference>
<dbReference type="PANTHER" id="PTHR12891:SF0">
    <property type="entry name" value="MMS19 NUCLEOTIDE EXCISION REPAIR PROTEIN HOMOLOG"/>
    <property type="match status" value="1"/>
</dbReference>
<keyword evidence="4" id="KW-0234">DNA repair</keyword>
<keyword evidence="4" id="KW-0227">DNA damage</keyword>
<comment type="similarity">
    <text evidence="4">Belongs to the MET18/MMS19 family.</text>
</comment>
<dbReference type="InterPro" id="IPR029240">
    <property type="entry name" value="MMS19_N"/>
</dbReference>
<proteinExistence type="inferred from homology"/>
<gene>
    <name evidence="7" type="ORF">AK830_g519</name>
</gene>
<dbReference type="InterPro" id="IPR024687">
    <property type="entry name" value="MMS19_C"/>
</dbReference>
<dbReference type="Proteomes" id="UP000050424">
    <property type="component" value="Unassembled WGS sequence"/>
</dbReference>
<evidence type="ECO:0000259" key="5">
    <source>
        <dbReference type="Pfam" id="PF12460"/>
    </source>
</evidence>
<evidence type="ECO:0000259" key="6">
    <source>
        <dbReference type="Pfam" id="PF14500"/>
    </source>
</evidence>
<dbReference type="GO" id="GO:0006281">
    <property type="term" value="P:DNA repair"/>
    <property type="evidence" value="ECO:0007669"/>
    <property type="project" value="UniProtKB-UniRule"/>
</dbReference>
<comment type="subcellular location">
    <subcellularLocation>
        <location evidence="1 4">Nucleus</location>
    </subcellularLocation>
</comment>
<evidence type="ECO:0000256" key="2">
    <source>
        <dbReference type="ARBA" id="ARBA00022737"/>
    </source>
</evidence>
<organism evidence="7 8">
    <name type="scientific">Neonectria ditissima</name>
    <dbReference type="NCBI Taxonomy" id="78410"/>
    <lineage>
        <taxon>Eukaryota</taxon>
        <taxon>Fungi</taxon>
        <taxon>Dikarya</taxon>
        <taxon>Ascomycota</taxon>
        <taxon>Pezizomycotina</taxon>
        <taxon>Sordariomycetes</taxon>
        <taxon>Hypocreomycetidae</taxon>
        <taxon>Hypocreales</taxon>
        <taxon>Nectriaceae</taxon>
        <taxon>Neonectria</taxon>
    </lineage>
</organism>
<evidence type="ECO:0000313" key="7">
    <source>
        <dbReference type="EMBL" id="KPM45998.1"/>
    </source>
</evidence>
<dbReference type="AlphaFoldDB" id="A0A0P7B7C3"/>
<keyword evidence="8" id="KW-1185">Reference proteome</keyword>
<dbReference type="PANTHER" id="PTHR12891">
    <property type="entry name" value="DNA REPAIR/TRANSCRIPTION PROTEIN MET18/MMS19"/>
    <property type="match status" value="1"/>
</dbReference>
<protein>
    <recommendedName>
        <fullName evidence="4">MMS19 nucleotide excision repair protein</fullName>
    </recommendedName>
</protein>
<dbReference type="STRING" id="78410.A0A0P7B7C3"/>
<dbReference type="GO" id="GO:0005634">
    <property type="term" value="C:nucleus"/>
    <property type="evidence" value="ECO:0007669"/>
    <property type="project" value="UniProtKB-SubCell"/>
</dbReference>
<sequence>MADFRQLALEFVLADDEGRQTTIAQNAAKEIKTGPANLNPVARWVEAVQPWMPGSATEAEDGDSTPDWTGRAKALEFLSRTLDFLNNDTLKPSQVKLLVSFFGAMFEVDHKAGILPSASALARIVTMKSFQKQSGNDIIQKVCALKDDFPRQVSKTRLTIYELIRHLMTTPEVSSDLQHKHGSSAGFMVDLLQLCRSERDPECLMVWFDILRVFLVEYSPSKEVLDEVYGTFKLYFPIALPRASQTGITPEALKLQLRKCFSATHLLSDQTFPFLLGKLDQGDGVTVNVKVDILKTIQACLEEYSNPDQSISPYTNQIWGSLKYEVRNGEIEDTIWGTLEVLKSLTTRLKGDSLRDYTLAVTRDCVTDLANTTYTSSSGRLLVSVLSAKPSAFVLMAAPAITHIKENLRHPKAPMHSQDLLKILYVILETRILLADAEMSAEDREDFAAIDPFFKPLYNEIYKAIVEKGSKSNVSYDDIKIVSQAVQGAGALVCQRPAKSFSPSSEPRDATSERLLPEAACSEICESLFAIILRSGSENAPSEGFDDLVSETTKALQRAIRSYAGGFQPLVDQAMSIIRSSWQNQTNEEAPRTIIDLGAHLAFVGCSELPQIVSNGLIHFFYYIKSLLSELFAALDAKATPNVWCSLAATIQSTVRYFNDACLAKNPDKELSFDGESWSLRIQEKYPELAQLGSDQNGSSGESQHLVPQTSSAAEVRNEFLLVSLFVARQLYRRATKTVESDSSSGKRALTLSEDFSDVDRASENQYLHLISALAGFVVHEMSEAQQVALKAYNFAIGLFRDDFINIPQSIPEETKDLGYEQSLIENGSSWSWLVLDSLNVLSFTILEALRPSSISQLFNIGVAQELIISGSSSAARSDGGFTRSVTLFILTTLANKYKIETLQGLISTVEKIATRLVRTSSDGDDQSHRLEQLKSTYALAAGMMRRYIGKEAKGLLQLFKEAPKDVQIGQQFSRQLEMIVAPQQPLTKENFATVKPLWMQKVYFELVSPILQVAVGADPEVTDQLIKTNFSIGVLLMVKHMSFPIYEADADKILRISISVAQNIGVGADSKAALDVLKNILVEAPEKGKDHLRSIIKICTNVFSNEPTSTRKPEWLPEDYVPTTSDPEIQAGCGKLALEITGGLPRIFESQHLLPHASQVERQLTLACGHRVRDLRKTARIARAAWAGLK</sequence>
<accession>A0A0P7B7C3</accession>
<dbReference type="Pfam" id="PF14500">
    <property type="entry name" value="MMS19_N"/>
    <property type="match status" value="1"/>
</dbReference>
<comment type="function">
    <text evidence="4">Key component of the cytosolic iron-sulfur protein assembly (CIA) complex, a multiprotein complex that mediates the incorporation of iron-sulfur cluster into apoproteins specifically involved in DNA metabolism and genomic integrity. In the CIA complex, MMS19 acts as an adapter between early-acting CIA components and a subset of cellular target iron-sulfur proteins.</text>
</comment>
<dbReference type="GO" id="GO:0097361">
    <property type="term" value="C:cytosolic [4Fe-4S] assembly targeting complex"/>
    <property type="evidence" value="ECO:0007669"/>
    <property type="project" value="UniProtKB-UniRule"/>
</dbReference>
<evidence type="ECO:0000256" key="1">
    <source>
        <dbReference type="ARBA" id="ARBA00004123"/>
    </source>
</evidence>
<dbReference type="GO" id="GO:0016226">
    <property type="term" value="P:iron-sulfur cluster assembly"/>
    <property type="evidence" value="ECO:0007669"/>
    <property type="project" value="UniProtKB-UniRule"/>
</dbReference>
<feature type="domain" description="MMS19 C-terminal" evidence="5">
    <location>
        <begin position="755"/>
        <end position="1100"/>
    </location>
</feature>
<dbReference type="SUPFAM" id="SSF48371">
    <property type="entry name" value="ARM repeat"/>
    <property type="match status" value="1"/>
</dbReference>